<dbReference type="Proteomes" id="UP000249725">
    <property type="component" value="Unassembled WGS sequence"/>
</dbReference>
<dbReference type="SUPFAM" id="SSF53254">
    <property type="entry name" value="Phosphoglycerate mutase-like"/>
    <property type="match status" value="1"/>
</dbReference>
<name>A0A328ADT6_9CAUL</name>
<reference evidence="2" key="1">
    <citation type="submission" date="2018-05" db="EMBL/GenBank/DDBJ databases">
        <authorList>
            <person name="Li X."/>
        </authorList>
    </citation>
    <scope>NUCLEOTIDE SEQUENCE [LARGE SCALE GENOMIC DNA]</scope>
    <source>
        <strain evidence="2">YIM 73061</strain>
    </source>
</reference>
<evidence type="ECO:0000313" key="1">
    <source>
        <dbReference type="EMBL" id="RAK52810.1"/>
    </source>
</evidence>
<dbReference type="SMART" id="SM00855">
    <property type="entry name" value="PGAM"/>
    <property type="match status" value="1"/>
</dbReference>
<sequence length="198" mass="21521">MTTTVFFVRHGSHDRLGHVLCGRMAGVGLGEAGRREAQVLAERLKGESLAAVYSSPLERTQQTAEPIAQAAALPLQTADDLIEIDFGEWTGAGFDALNADLRWAAWNAQRSIARPPGGESMLEVQVRLRRWLDEVRARHPDQKIAAVSHADAIKAALAHALGLSLDQHHRLEVSPGSISVLVTGDWGMKVQSINEVPR</sequence>
<protein>
    <submittedName>
        <fullName evidence="1">Histidine phosphatase family protein</fullName>
    </submittedName>
</protein>
<dbReference type="RefSeq" id="WP_111515095.1">
    <property type="nucleotide sequence ID" value="NZ_QFYR01000002.1"/>
</dbReference>
<dbReference type="PANTHER" id="PTHR48100:SF62">
    <property type="entry name" value="GLUCOSYL-3-PHOSPHOGLYCERATE PHOSPHATASE"/>
    <property type="match status" value="1"/>
</dbReference>
<dbReference type="Pfam" id="PF00300">
    <property type="entry name" value="His_Phos_1"/>
    <property type="match status" value="1"/>
</dbReference>
<organism evidence="1 2">
    <name type="scientific">Phenylobacterium deserti</name>
    <dbReference type="NCBI Taxonomy" id="1914756"/>
    <lineage>
        <taxon>Bacteria</taxon>
        <taxon>Pseudomonadati</taxon>
        <taxon>Pseudomonadota</taxon>
        <taxon>Alphaproteobacteria</taxon>
        <taxon>Caulobacterales</taxon>
        <taxon>Caulobacteraceae</taxon>
        <taxon>Phenylobacterium</taxon>
    </lineage>
</organism>
<dbReference type="Gene3D" id="3.40.50.1240">
    <property type="entry name" value="Phosphoglycerate mutase-like"/>
    <property type="match status" value="1"/>
</dbReference>
<accession>A0A328ADT6</accession>
<dbReference type="PIRSF" id="PIRSF000709">
    <property type="entry name" value="6PFK_2-Ptase"/>
    <property type="match status" value="1"/>
</dbReference>
<dbReference type="PANTHER" id="PTHR48100">
    <property type="entry name" value="BROAD-SPECIFICITY PHOSPHATASE YOR283W-RELATED"/>
    <property type="match status" value="1"/>
</dbReference>
<proteinExistence type="predicted"/>
<dbReference type="GO" id="GO:0005737">
    <property type="term" value="C:cytoplasm"/>
    <property type="evidence" value="ECO:0007669"/>
    <property type="project" value="TreeGrafter"/>
</dbReference>
<keyword evidence="2" id="KW-1185">Reference proteome</keyword>
<dbReference type="AlphaFoldDB" id="A0A328ADT6"/>
<evidence type="ECO:0000313" key="2">
    <source>
        <dbReference type="Proteomes" id="UP000249725"/>
    </source>
</evidence>
<dbReference type="InterPro" id="IPR050275">
    <property type="entry name" value="PGM_Phosphatase"/>
</dbReference>
<comment type="caution">
    <text evidence="1">The sequence shown here is derived from an EMBL/GenBank/DDBJ whole genome shotgun (WGS) entry which is preliminary data.</text>
</comment>
<dbReference type="GO" id="GO:0016791">
    <property type="term" value="F:phosphatase activity"/>
    <property type="evidence" value="ECO:0007669"/>
    <property type="project" value="TreeGrafter"/>
</dbReference>
<dbReference type="EMBL" id="QFYR01000002">
    <property type="protein sequence ID" value="RAK52810.1"/>
    <property type="molecule type" value="Genomic_DNA"/>
</dbReference>
<dbReference type="CDD" id="cd07067">
    <property type="entry name" value="HP_PGM_like"/>
    <property type="match status" value="1"/>
</dbReference>
<dbReference type="InterPro" id="IPR013078">
    <property type="entry name" value="His_Pase_superF_clade-1"/>
</dbReference>
<dbReference type="OrthoDB" id="9783269at2"/>
<dbReference type="InterPro" id="IPR029033">
    <property type="entry name" value="His_PPase_superfam"/>
</dbReference>
<gene>
    <name evidence="1" type="ORF">DJ018_11540</name>
</gene>